<dbReference type="GeneID" id="65093374"/>
<dbReference type="VEuPathDB" id="FungiDB:FMAN_14125"/>
<organism evidence="2 3">
    <name type="scientific">Fusarium mangiferae</name>
    <name type="common">Mango malformation disease fungus</name>
    <dbReference type="NCBI Taxonomy" id="192010"/>
    <lineage>
        <taxon>Eukaryota</taxon>
        <taxon>Fungi</taxon>
        <taxon>Dikarya</taxon>
        <taxon>Ascomycota</taxon>
        <taxon>Pezizomycotina</taxon>
        <taxon>Sordariomycetes</taxon>
        <taxon>Hypocreomycetidae</taxon>
        <taxon>Hypocreales</taxon>
        <taxon>Nectriaceae</taxon>
        <taxon>Fusarium</taxon>
        <taxon>Fusarium fujikuroi species complex</taxon>
    </lineage>
</organism>
<accession>A0A1L7UEN1</accession>
<dbReference type="RefSeq" id="XP_041691363.1">
    <property type="nucleotide sequence ID" value="XM_041826042.1"/>
</dbReference>
<name>A0A1L7UEN1_FUSMA</name>
<protein>
    <submittedName>
        <fullName evidence="2">Uncharacterized protein</fullName>
    </submittedName>
</protein>
<sequence length="386" mass="43339">MDPVATDQLNDQDVYQATKDLFVGQKAKFRRPGPVQKSIESYSRRDNTLRRFVDIYGVESICQVVLKLLSGGVYESMLTASRRFPDLFNPSAVQSEARDILEAEAIRTEQTALESIVQSQLTDSKGTFDCAGVMDASRDSGSDIPNGQASNSSSLFPVYLPFPTEHLLMERLQKTLELACYEFGARAMPDTLRKRCWDCPESVELSKWTEVFRREGVLERGSPRKALKELLLSIANIRHTAVHRLRTSSVGLEQFIADAEDLVDLLGDTAYSKSISQLRATVNSAITELTQNKQFLQLQLEHTQASIEQQRAELDRREQEAINYAREEDRNYQAVAGKRVQKALEVIGNLGGTDNGRIYPLEGFGSAGDMAEDYDDDLDKFEDCNE</sequence>
<comment type="caution">
    <text evidence="2">The sequence shown here is derived from an EMBL/GenBank/DDBJ whole genome shotgun (WGS) entry which is preliminary data.</text>
</comment>
<dbReference type="AlphaFoldDB" id="A0A1L7UEN1"/>
<proteinExistence type="predicted"/>
<gene>
    <name evidence="2" type="ORF">FMAN_14125</name>
</gene>
<keyword evidence="3" id="KW-1185">Reference proteome</keyword>
<evidence type="ECO:0000313" key="3">
    <source>
        <dbReference type="Proteomes" id="UP000184255"/>
    </source>
</evidence>
<evidence type="ECO:0000313" key="2">
    <source>
        <dbReference type="EMBL" id="CVL08899.1"/>
    </source>
</evidence>
<keyword evidence="1" id="KW-0175">Coiled coil</keyword>
<dbReference type="Proteomes" id="UP000184255">
    <property type="component" value="Unassembled WGS sequence"/>
</dbReference>
<evidence type="ECO:0000256" key="1">
    <source>
        <dbReference type="SAM" id="Coils"/>
    </source>
</evidence>
<dbReference type="EMBL" id="FCQH01000027">
    <property type="protein sequence ID" value="CVL08899.1"/>
    <property type="molecule type" value="Genomic_DNA"/>
</dbReference>
<feature type="coiled-coil region" evidence="1">
    <location>
        <begin position="286"/>
        <end position="327"/>
    </location>
</feature>
<reference evidence="3" key="1">
    <citation type="journal article" date="2016" name="Genome Biol. Evol.">
        <title>Comparative 'omics' of the Fusarium fujikuroi species complex highlights differences in genetic potential and metabolite synthesis.</title>
        <authorList>
            <person name="Niehaus E.-M."/>
            <person name="Muensterkoetter M."/>
            <person name="Proctor R.H."/>
            <person name="Brown D.W."/>
            <person name="Sharon A."/>
            <person name="Idan Y."/>
            <person name="Oren-Young L."/>
            <person name="Sieber C.M."/>
            <person name="Novak O."/>
            <person name="Pencik A."/>
            <person name="Tarkowska D."/>
            <person name="Hromadova K."/>
            <person name="Freeman S."/>
            <person name="Maymon M."/>
            <person name="Elazar M."/>
            <person name="Youssef S.A."/>
            <person name="El-Shabrawy E.S.M."/>
            <person name="Shalaby A.B.A."/>
            <person name="Houterman P."/>
            <person name="Brock N.L."/>
            <person name="Burkhardt I."/>
            <person name="Tsavkelova E.A."/>
            <person name="Dickschat J.S."/>
            <person name="Galuszka P."/>
            <person name="Gueldener U."/>
            <person name="Tudzynski B."/>
        </authorList>
    </citation>
    <scope>NUCLEOTIDE SEQUENCE [LARGE SCALE GENOMIC DNA]</scope>
    <source>
        <strain evidence="3">MRC7560</strain>
    </source>
</reference>